<feature type="compositionally biased region" description="Basic and acidic residues" evidence="1">
    <location>
        <begin position="16"/>
        <end position="26"/>
    </location>
</feature>
<feature type="region of interest" description="Disordered" evidence="1">
    <location>
        <begin position="1"/>
        <end position="26"/>
    </location>
</feature>
<name>A0A2A6BQB9_PRIPA</name>
<protein>
    <submittedName>
        <fullName evidence="2">Uncharacterized protein</fullName>
    </submittedName>
</protein>
<dbReference type="Proteomes" id="UP000005239">
    <property type="component" value="Unassembled WGS sequence"/>
</dbReference>
<accession>A0A8R1YP14</accession>
<sequence>MKVYTNEPDGWIGSETVRHSVSERGDNPIIASEGHCVSRSPSVSFLPISADLLGRKRQNERPSLSSQNDK</sequence>
<evidence type="ECO:0000256" key="1">
    <source>
        <dbReference type="SAM" id="MobiDB-lite"/>
    </source>
</evidence>
<evidence type="ECO:0000313" key="3">
    <source>
        <dbReference type="Proteomes" id="UP000005239"/>
    </source>
</evidence>
<accession>A0A2A6BQB9</accession>
<organism evidence="2 3">
    <name type="scientific">Pristionchus pacificus</name>
    <name type="common">Parasitic nematode worm</name>
    <dbReference type="NCBI Taxonomy" id="54126"/>
    <lineage>
        <taxon>Eukaryota</taxon>
        <taxon>Metazoa</taxon>
        <taxon>Ecdysozoa</taxon>
        <taxon>Nematoda</taxon>
        <taxon>Chromadorea</taxon>
        <taxon>Rhabditida</taxon>
        <taxon>Rhabditina</taxon>
        <taxon>Diplogasteromorpha</taxon>
        <taxon>Diplogasteroidea</taxon>
        <taxon>Neodiplogasteridae</taxon>
        <taxon>Pristionchus</taxon>
    </lineage>
</organism>
<dbReference type="AlphaFoldDB" id="A0A2A6BQB9"/>
<reference evidence="3" key="1">
    <citation type="journal article" date="2008" name="Nat. Genet.">
        <title>The Pristionchus pacificus genome provides a unique perspective on nematode lifestyle and parasitism.</title>
        <authorList>
            <person name="Dieterich C."/>
            <person name="Clifton S.W."/>
            <person name="Schuster L.N."/>
            <person name="Chinwalla A."/>
            <person name="Delehaunty K."/>
            <person name="Dinkelacker I."/>
            <person name="Fulton L."/>
            <person name="Fulton R."/>
            <person name="Godfrey J."/>
            <person name="Minx P."/>
            <person name="Mitreva M."/>
            <person name="Roeseler W."/>
            <person name="Tian H."/>
            <person name="Witte H."/>
            <person name="Yang S.P."/>
            <person name="Wilson R.K."/>
            <person name="Sommer R.J."/>
        </authorList>
    </citation>
    <scope>NUCLEOTIDE SEQUENCE [LARGE SCALE GENOMIC DNA]</scope>
    <source>
        <strain evidence="3">PS312</strain>
    </source>
</reference>
<evidence type="ECO:0000313" key="2">
    <source>
        <dbReference type="EnsemblMetazoa" id="PPA36723.1"/>
    </source>
</evidence>
<dbReference type="EnsemblMetazoa" id="PPA36723.1">
    <property type="protein sequence ID" value="PPA36723.1"/>
    <property type="gene ID" value="WBGene00275092"/>
</dbReference>
<keyword evidence="3" id="KW-1185">Reference proteome</keyword>
<reference evidence="2" key="2">
    <citation type="submission" date="2022-06" db="UniProtKB">
        <authorList>
            <consortium name="EnsemblMetazoa"/>
        </authorList>
    </citation>
    <scope>IDENTIFICATION</scope>
    <source>
        <strain evidence="2">PS312</strain>
    </source>
</reference>
<proteinExistence type="predicted"/>
<gene>
    <name evidence="2" type="primary">WBGene00275092</name>
</gene>